<dbReference type="Gene3D" id="3.40.50.150">
    <property type="entry name" value="Vaccinia Virus protein VP39"/>
    <property type="match status" value="1"/>
</dbReference>
<keyword evidence="6" id="KW-0496">Mitochondrion</keyword>
<dbReference type="InterPro" id="IPR023576">
    <property type="entry name" value="UbiE/COQ5_MeTrFase_CS"/>
</dbReference>
<proteinExistence type="inferred from homology"/>
<protein>
    <recommendedName>
        <fullName evidence="6">2-methoxy-6-polyprenyl-1,4-benzoquinol methylase, mitochondrial</fullName>
        <ecNumber evidence="6">2.1.1.201</ecNumber>
    </recommendedName>
    <alternativeName>
        <fullName evidence="6">Ubiquinone biosynthesis methyltransferase COQ5</fullName>
    </alternativeName>
</protein>
<comment type="similarity">
    <text evidence="6">Belongs to the class I-like SAM-binding methyltransferase superfamily. MenG/UbiE family.</text>
</comment>
<dbReference type="NCBIfam" id="TIGR01934">
    <property type="entry name" value="MenG_MenH_UbiE"/>
    <property type="match status" value="1"/>
</dbReference>
<dbReference type="Pfam" id="PF01209">
    <property type="entry name" value="Ubie_methyltran"/>
    <property type="match status" value="1"/>
</dbReference>
<dbReference type="SUPFAM" id="SSF53335">
    <property type="entry name" value="S-adenosyl-L-methionine-dependent methyltransferases"/>
    <property type="match status" value="1"/>
</dbReference>
<comment type="function">
    <text evidence="6">Methyltransferase required for the conversion of 2-polyprenyl-6-methoxy-1,4-benzoquinol (DDMQH2) to 2-polyprenyl-3-methyl-6-methoxy-1,4-benzoquinol (DMQH2).</text>
</comment>
<keyword evidence="3 6" id="KW-0831">Ubiquinone biosynthesis</keyword>
<dbReference type="InterPro" id="IPR004033">
    <property type="entry name" value="UbiE/COQ5_MeTrFase"/>
</dbReference>
<comment type="catalytic activity">
    <reaction evidence="6">
        <text>a 2-methoxy-6-(all-trans-polyprenyl)benzene-1,4-diol + S-adenosyl-L-methionine = a 5-methoxy-2-methyl-3-(all-trans-polyprenyl)benzene-1,4-diol + S-adenosyl-L-homocysteine + H(+)</text>
        <dbReference type="Rhea" id="RHEA:28286"/>
        <dbReference type="Rhea" id="RHEA-COMP:10858"/>
        <dbReference type="Rhea" id="RHEA-COMP:10859"/>
        <dbReference type="ChEBI" id="CHEBI:15378"/>
        <dbReference type="ChEBI" id="CHEBI:57856"/>
        <dbReference type="ChEBI" id="CHEBI:59789"/>
        <dbReference type="ChEBI" id="CHEBI:84166"/>
        <dbReference type="ChEBI" id="CHEBI:84167"/>
        <dbReference type="EC" id="2.1.1.201"/>
    </reaction>
</comment>
<keyword evidence="4 6" id="KW-0949">S-adenosyl-L-methionine</keyword>
<evidence type="ECO:0000256" key="4">
    <source>
        <dbReference type="ARBA" id="ARBA00022691"/>
    </source>
</evidence>
<dbReference type="GO" id="GO:0031314">
    <property type="term" value="C:extrinsic component of mitochondrial inner membrane"/>
    <property type="evidence" value="ECO:0007669"/>
    <property type="project" value="UniProtKB-UniRule"/>
</dbReference>
<feature type="binding site" evidence="6">
    <location>
        <begin position="165"/>
        <end position="166"/>
    </location>
    <ligand>
        <name>S-adenosyl-L-methionine</name>
        <dbReference type="ChEBI" id="CHEBI:59789"/>
    </ligand>
</feature>
<dbReference type="InterPro" id="IPR029063">
    <property type="entry name" value="SAM-dependent_MTases_sf"/>
</dbReference>
<dbReference type="UniPathway" id="UPA00232"/>
<dbReference type="GO" id="GO:0008425">
    <property type="term" value="F:2-methoxy-6-polyprenyl-1,4-benzoquinol methyltransferase activity"/>
    <property type="evidence" value="ECO:0007669"/>
    <property type="project" value="UniProtKB-UniRule"/>
</dbReference>
<evidence type="ECO:0000256" key="2">
    <source>
        <dbReference type="ARBA" id="ARBA00022679"/>
    </source>
</evidence>
<dbReference type="EMBL" id="GBEZ01025367">
    <property type="protein sequence ID" value="JAC61714.1"/>
    <property type="molecule type" value="Transcribed_RNA"/>
</dbReference>
<keyword evidence="6" id="KW-0999">Mitochondrion inner membrane</keyword>
<accession>A0A061RHJ8</accession>
<sequence length="293" mass="32536">MFARRASLCCQFRRQNVLGQATAELSRLFSSKDHLSDDPVDFGFTTVSRDEKTKLVSDVFTNVASSYDVMNDLMSAGLHRIWKNRFVDKLRPFPTMQHLDVAGGTGDIAFRVLDGMGRPSPRAAPLSPQGRVTVCDLNESMLQEGQRRAKAMGYEGPSLRWVMGNAERLPIGDASMDSYTIAFGIRNVTDKDAALREAHRVLRPGGRLMVLEFSHVTVPGLQQLYDAYSFGVIPALGQAVANDRASYQYLVESIRRFPRQEEFSEMIASAGFRSVSYENLTAGVVAIHTGFKL</sequence>
<dbReference type="CDD" id="cd02440">
    <property type="entry name" value="AdoMet_MTases"/>
    <property type="match status" value="1"/>
</dbReference>
<evidence type="ECO:0000256" key="5">
    <source>
        <dbReference type="ARBA" id="ARBA00046387"/>
    </source>
</evidence>
<dbReference type="PROSITE" id="PS01184">
    <property type="entry name" value="UBIE_2"/>
    <property type="match status" value="1"/>
</dbReference>
<keyword evidence="8" id="KW-0830">Ubiquinone</keyword>
<evidence type="ECO:0000313" key="8">
    <source>
        <dbReference type="EMBL" id="JAC72417.1"/>
    </source>
</evidence>
<evidence type="ECO:0000256" key="3">
    <source>
        <dbReference type="ARBA" id="ARBA00022688"/>
    </source>
</evidence>
<feature type="binding site" evidence="6">
    <location>
        <position position="105"/>
    </location>
    <ligand>
        <name>S-adenosyl-L-methionine</name>
        <dbReference type="ChEBI" id="CHEBI:59789"/>
    </ligand>
</feature>
<keyword evidence="1 6" id="KW-0489">Methyltransferase</keyword>
<comment type="subunit">
    <text evidence="5">Component of a multi-subunit COQ enzyme complex, composed of at least COQ3, COQ4, COQ5, COQ6, COQ7 and COQ9. Interacts with PYURF; the interaction is direct, stabilizes COQ5 protein and associates PYURF with COQ enzyme complex.</text>
</comment>
<comment type="caution">
    <text evidence="6">Lacks conserved residue(s) required for the propagation of feature annotation.</text>
</comment>
<feature type="binding site" evidence="6">
    <location>
        <position position="136"/>
    </location>
    <ligand>
        <name>S-adenosyl-L-methionine</name>
        <dbReference type="ChEBI" id="CHEBI:59789"/>
    </ligand>
</feature>
<dbReference type="PANTHER" id="PTHR43591:SF24">
    <property type="entry name" value="2-METHOXY-6-POLYPRENYL-1,4-BENZOQUINOL METHYLASE, MITOCHONDRIAL"/>
    <property type="match status" value="1"/>
</dbReference>
<evidence type="ECO:0000256" key="6">
    <source>
        <dbReference type="HAMAP-Rule" id="MF_03191"/>
    </source>
</evidence>
<dbReference type="EC" id="2.1.1.201" evidence="6"/>
<dbReference type="HAMAP" id="MF_01813">
    <property type="entry name" value="MenG_UbiE_methyltr"/>
    <property type="match status" value="1"/>
</dbReference>
<gene>
    <name evidence="6 8" type="primary">COQ5</name>
    <name evidence="7" type="ORF">TSPGSL018_25445</name>
    <name evidence="8" type="ORF">TSPGSL018_31388</name>
</gene>
<evidence type="ECO:0000256" key="1">
    <source>
        <dbReference type="ARBA" id="ARBA00022603"/>
    </source>
</evidence>
<name>A0A061RHJ8_9CHLO</name>
<dbReference type="PROSITE" id="PS01183">
    <property type="entry name" value="UBIE_1"/>
    <property type="match status" value="1"/>
</dbReference>
<comment type="pathway">
    <text evidence="6">Cofactor biosynthesis; ubiquinone biosynthesis.</text>
</comment>
<dbReference type="PANTHER" id="PTHR43591">
    <property type="entry name" value="METHYLTRANSFERASE"/>
    <property type="match status" value="1"/>
</dbReference>
<reference evidence="8" key="1">
    <citation type="submission" date="2014-05" db="EMBL/GenBank/DDBJ databases">
        <title>The transcriptome of the halophilic microalga Tetraselmis sp. GSL018 isolated from the Great Salt Lake, Utah.</title>
        <authorList>
            <person name="Jinkerson R.E."/>
            <person name="D'Adamo S."/>
            <person name="Posewitz M.C."/>
        </authorList>
    </citation>
    <scope>NUCLEOTIDE SEQUENCE</scope>
    <source>
        <strain evidence="8">GSL018</strain>
    </source>
</reference>
<dbReference type="AlphaFoldDB" id="A0A061RHJ8"/>
<keyword evidence="6" id="KW-0472">Membrane</keyword>
<evidence type="ECO:0000313" key="7">
    <source>
        <dbReference type="EMBL" id="JAC61714.1"/>
    </source>
</evidence>
<dbReference type="PROSITE" id="PS51608">
    <property type="entry name" value="SAM_MT_UBIE"/>
    <property type="match status" value="1"/>
</dbReference>
<organism evidence="8">
    <name type="scientific">Tetraselmis sp. GSL018</name>
    <dbReference type="NCBI Taxonomy" id="582737"/>
    <lineage>
        <taxon>Eukaryota</taxon>
        <taxon>Viridiplantae</taxon>
        <taxon>Chlorophyta</taxon>
        <taxon>core chlorophytes</taxon>
        <taxon>Chlorodendrophyceae</taxon>
        <taxon>Chlorodendrales</taxon>
        <taxon>Chlorodendraceae</taxon>
        <taxon>Tetraselmis</taxon>
    </lineage>
</organism>
<dbReference type="FunFam" id="3.40.50.150:FF:000064">
    <property type="entry name" value="2-methoxy-6-polyprenyl-1,4-benzoquinol methylase, mitochondrial"/>
    <property type="match status" value="1"/>
</dbReference>
<keyword evidence="2 6" id="KW-0808">Transferase</keyword>
<comment type="subcellular location">
    <subcellularLocation>
        <location evidence="6">Mitochondrion inner membrane</location>
        <topology evidence="6">Peripheral membrane protein</topology>
        <orientation evidence="6">Matrix side</orientation>
    </subcellularLocation>
</comment>
<dbReference type="EMBL" id="GBEZ01013582">
    <property type="protein sequence ID" value="JAC72417.1"/>
    <property type="molecule type" value="Transcribed_RNA"/>
</dbReference>
<dbReference type="GO" id="GO:0032259">
    <property type="term" value="P:methylation"/>
    <property type="evidence" value="ECO:0007669"/>
    <property type="project" value="UniProtKB-KW"/>
</dbReference>